<dbReference type="KEGG" id="cdep:91085440"/>
<gene>
    <name evidence="2" type="ORF">L203_101226</name>
</gene>
<keyword evidence="3" id="KW-1185">Reference proteome</keyword>
<sequence length="149" mass="16508">MSGSNHDPSQLSNTFSTMSLSAGGNRDFETASDHLEGFPASDSRLNGHGVDPSDQQKIASFWRAHGFTMKDIQTKLSTKNPGPEHIRETSQLVDQFCENLASFLEHESAAFRSLLSFDVLPLLNAQRYLKQACEDSAKQPNDASRRHRG</sequence>
<name>A0AAJ8LZF9_9TREE</name>
<evidence type="ECO:0000256" key="1">
    <source>
        <dbReference type="SAM" id="MobiDB-lite"/>
    </source>
</evidence>
<dbReference type="Proteomes" id="UP000094043">
    <property type="component" value="Chromosome 1"/>
</dbReference>
<organism evidence="2 3">
    <name type="scientific">Cryptococcus depauperatus CBS 7841</name>
    <dbReference type="NCBI Taxonomy" id="1295531"/>
    <lineage>
        <taxon>Eukaryota</taxon>
        <taxon>Fungi</taxon>
        <taxon>Dikarya</taxon>
        <taxon>Basidiomycota</taxon>
        <taxon>Agaricomycotina</taxon>
        <taxon>Tremellomycetes</taxon>
        <taxon>Tremellales</taxon>
        <taxon>Cryptococcaceae</taxon>
        <taxon>Cryptococcus</taxon>
    </lineage>
</organism>
<dbReference type="EMBL" id="CP143784">
    <property type="protein sequence ID" value="WVN86068.1"/>
    <property type="molecule type" value="Genomic_DNA"/>
</dbReference>
<reference evidence="2" key="3">
    <citation type="submission" date="2024-01" db="EMBL/GenBank/DDBJ databases">
        <authorList>
            <person name="Coelho M.A."/>
            <person name="David-Palma M."/>
            <person name="Shea T."/>
            <person name="Sun S."/>
            <person name="Cuomo C.A."/>
            <person name="Heitman J."/>
        </authorList>
    </citation>
    <scope>NUCLEOTIDE SEQUENCE</scope>
    <source>
        <strain evidence="2">CBS 7841</strain>
    </source>
</reference>
<reference evidence="2" key="2">
    <citation type="journal article" date="2022" name="Elife">
        <title>Obligate sexual reproduction of a homothallic fungus closely related to the Cryptococcus pathogenic species complex.</title>
        <authorList>
            <person name="Passer A.R."/>
            <person name="Clancey S.A."/>
            <person name="Shea T."/>
            <person name="David-Palma M."/>
            <person name="Averette A.F."/>
            <person name="Boekhout T."/>
            <person name="Porcel B.M."/>
            <person name="Nowrousian M."/>
            <person name="Cuomo C.A."/>
            <person name="Sun S."/>
            <person name="Heitman J."/>
            <person name="Coelho M.A."/>
        </authorList>
    </citation>
    <scope>NUCLEOTIDE SEQUENCE</scope>
    <source>
        <strain evidence="2">CBS 7841</strain>
    </source>
</reference>
<evidence type="ECO:0000313" key="3">
    <source>
        <dbReference type="Proteomes" id="UP000094043"/>
    </source>
</evidence>
<dbReference type="RefSeq" id="XP_066066768.1">
    <property type="nucleotide sequence ID" value="XM_066210671.1"/>
</dbReference>
<dbReference type="GeneID" id="91085440"/>
<proteinExistence type="predicted"/>
<feature type="compositionally biased region" description="Polar residues" evidence="1">
    <location>
        <begin position="1"/>
        <end position="22"/>
    </location>
</feature>
<dbReference type="AlphaFoldDB" id="A0AAJ8LZF9"/>
<feature type="region of interest" description="Disordered" evidence="1">
    <location>
        <begin position="1"/>
        <end position="54"/>
    </location>
</feature>
<evidence type="ECO:0000313" key="2">
    <source>
        <dbReference type="EMBL" id="WVN86068.1"/>
    </source>
</evidence>
<reference evidence="2" key="1">
    <citation type="submission" date="2016-06" db="EMBL/GenBank/DDBJ databases">
        <authorList>
            <person name="Cuomo C."/>
            <person name="Litvintseva A."/>
            <person name="Heitman J."/>
            <person name="Chen Y."/>
            <person name="Sun S."/>
            <person name="Springer D."/>
            <person name="Dromer F."/>
            <person name="Young S."/>
            <person name="Zeng Q."/>
            <person name="Chapman S."/>
            <person name="Gujja S."/>
            <person name="Saif S."/>
            <person name="Birren B."/>
        </authorList>
    </citation>
    <scope>NUCLEOTIDE SEQUENCE</scope>
    <source>
        <strain evidence="2">CBS 7841</strain>
    </source>
</reference>
<accession>A0AAJ8LZF9</accession>
<protein>
    <submittedName>
        <fullName evidence="2">Uncharacterized protein</fullName>
    </submittedName>
</protein>
<feature type="compositionally biased region" description="Basic and acidic residues" evidence="1">
    <location>
        <begin position="26"/>
        <end position="36"/>
    </location>
</feature>